<gene>
    <name evidence="7" type="primary">KIF19</name>
    <name evidence="7" type="ORF">HK103_004130</name>
</gene>
<keyword evidence="2 5" id="KW-0175">Coiled coil</keyword>
<keyword evidence="4" id="KW-0547">Nucleotide-binding</keyword>
<proteinExistence type="inferred from homology"/>
<keyword evidence="4" id="KW-0067">ATP-binding</keyword>
<accession>A0AAD5UHP8</accession>
<evidence type="ECO:0000256" key="1">
    <source>
        <dbReference type="ARBA" id="ARBA00022701"/>
    </source>
</evidence>
<keyword evidence="8" id="KW-1185">Reference proteome</keyword>
<dbReference type="PRINTS" id="PR00380">
    <property type="entry name" value="KINESINHEAVY"/>
</dbReference>
<dbReference type="Proteomes" id="UP001210925">
    <property type="component" value="Unassembled WGS sequence"/>
</dbReference>
<dbReference type="Pfam" id="PF00225">
    <property type="entry name" value="Kinesin"/>
    <property type="match status" value="1"/>
</dbReference>
<evidence type="ECO:0000313" key="7">
    <source>
        <dbReference type="EMBL" id="KAJ3257996.1"/>
    </source>
</evidence>
<dbReference type="AlphaFoldDB" id="A0AAD5UHP8"/>
<reference evidence="7" key="1">
    <citation type="submission" date="2020-05" db="EMBL/GenBank/DDBJ databases">
        <title>Phylogenomic resolution of chytrid fungi.</title>
        <authorList>
            <person name="Stajich J.E."/>
            <person name="Amses K."/>
            <person name="Simmons R."/>
            <person name="Seto K."/>
            <person name="Myers J."/>
            <person name="Bonds A."/>
            <person name="Quandt C.A."/>
            <person name="Barry K."/>
            <person name="Liu P."/>
            <person name="Grigoriev I."/>
            <person name="Longcore J.E."/>
            <person name="James T.Y."/>
        </authorList>
    </citation>
    <scope>NUCLEOTIDE SEQUENCE</scope>
    <source>
        <strain evidence="7">PLAUS21</strain>
    </source>
</reference>
<comment type="caution">
    <text evidence="7">The sequence shown here is derived from an EMBL/GenBank/DDBJ whole genome shotgun (WGS) entry which is preliminary data.</text>
</comment>
<dbReference type="Gene3D" id="3.40.850.10">
    <property type="entry name" value="Kinesin motor domain"/>
    <property type="match status" value="1"/>
</dbReference>
<dbReference type="GO" id="GO:0008017">
    <property type="term" value="F:microtubule binding"/>
    <property type="evidence" value="ECO:0007669"/>
    <property type="project" value="InterPro"/>
</dbReference>
<evidence type="ECO:0000256" key="2">
    <source>
        <dbReference type="ARBA" id="ARBA00023054"/>
    </source>
</evidence>
<name>A0AAD5UHP8_9FUNG</name>
<comment type="similarity">
    <text evidence="4">Belongs to the TRAFAC class myosin-kinesin ATPase superfamily. Kinesin family.</text>
</comment>
<evidence type="ECO:0000259" key="6">
    <source>
        <dbReference type="PROSITE" id="PS50067"/>
    </source>
</evidence>
<dbReference type="InterPro" id="IPR036961">
    <property type="entry name" value="Kinesin_motor_dom_sf"/>
</dbReference>
<evidence type="ECO:0000313" key="8">
    <source>
        <dbReference type="Proteomes" id="UP001210925"/>
    </source>
</evidence>
<feature type="binding site" evidence="4">
    <location>
        <begin position="103"/>
        <end position="110"/>
    </location>
    <ligand>
        <name>ATP</name>
        <dbReference type="ChEBI" id="CHEBI:30616"/>
    </ligand>
</feature>
<dbReference type="SUPFAM" id="SSF52540">
    <property type="entry name" value="P-loop containing nucleoside triphosphate hydrolases"/>
    <property type="match status" value="1"/>
</dbReference>
<evidence type="ECO:0000256" key="5">
    <source>
        <dbReference type="SAM" id="Coils"/>
    </source>
</evidence>
<dbReference type="EMBL" id="JADGKB010000032">
    <property type="protein sequence ID" value="KAJ3257996.1"/>
    <property type="molecule type" value="Genomic_DNA"/>
</dbReference>
<evidence type="ECO:0000256" key="4">
    <source>
        <dbReference type="PROSITE-ProRule" id="PRU00283"/>
    </source>
</evidence>
<dbReference type="GO" id="GO:0007018">
    <property type="term" value="P:microtubule-based movement"/>
    <property type="evidence" value="ECO:0007669"/>
    <property type="project" value="InterPro"/>
</dbReference>
<dbReference type="GO" id="GO:0005874">
    <property type="term" value="C:microtubule"/>
    <property type="evidence" value="ECO:0007669"/>
    <property type="project" value="UniProtKB-KW"/>
</dbReference>
<dbReference type="InterPro" id="IPR027640">
    <property type="entry name" value="Kinesin-like_fam"/>
</dbReference>
<organism evidence="7 8">
    <name type="scientific">Boothiomyces macroporosus</name>
    <dbReference type="NCBI Taxonomy" id="261099"/>
    <lineage>
        <taxon>Eukaryota</taxon>
        <taxon>Fungi</taxon>
        <taxon>Fungi incertae sedis</taxon>
        <taxon>Chytridiomycota</taxon>
        <taxon>Chytridiomycota incertae sedis</taxon>
        <taxon>Chytridiomycetes</taxon>
        <taxon>Rhizophydiales</taxon>
        <taxon>Terramycetaceae</taxon>
        <taxon>Boothiomyces</taxon>
    </lineage>
</organism>
<keyword evidence="3 4" id="KW-0505">Motor protein</keyword>
<feature type="coiled-coil region" evidence="5">
    <location>
        <begin position="307"/>
        <end position="355"/>
    </location>
</feature>
<dbReference type="InterPro" id="IPR001752">
    <property type="entry name" value="Kinesin_motor_dom"/>
</dbReference>
<dbReference type="SMART" id="SM00129">
    <property type="entry name" value="KISc"/>
    <property type="match status" value="1"/>
</dbReference>
<dbReference type="PANTHER" id="PTHR47968:SF13">
    <property type="entry name" value="KINESIN-LIKE PROTEIN KIF19 ISOFORM X1"/>
    <property type="match status" value="1"/>
</dbReference>
<dbReference type="GO" id="GO:0005524">
    <property type="term" value="F:ATP binding"/>
    <property type="evidence" value="ECO:0007669"/>
    <property type="project" value="UniProtKB-UniRule"/>
</dbReference>
<protein>
    <submittedName>
        <fullName evidence="7">Kinesin-like protein kif19</fullName>
    </submittedName>
</protein>
<sequence>MNIPLASKLLVAVRIRPLTAKESAKISSKEIAKVVDSQTVMIYDPTDDYFEDILRKERKREKVYTFDHVFGDKDGQTVIFNSCVKDQIEAAMNGYNATVFAYGATGAGKTYTMMGTETKPGIMYLTLNTIFQRISDKSNNDGGKYKISISYLEIYNEKIRDLLVNKSENLELQEDPSKGVLVAGISYVSIQSLAKTIKLLRKGNRNRIQESTGANVTSSRSHAVLQIFISHKSTDKGMRFSKLSLIDLAGSVESTTMEENNPVPPKIETFDELKTYAIQLKKTGIQRAVSLQKLRNQKDLLCAQNVNFEHSKHHRNLIEEINELEQQENKINGQINEIKINLEQLKSQSDESNINSEIQQGVSIEKDKFYRHILKLFNAYNKIVQKQELILKNVGMNHFQDIADNKNTISRISAEYLDNTTNKANGMFPSIIDTKPQKKSSSILSFKLFSRNSNKLL</sequence>
<feature type="domain" description="Kinesin motor" evidence="6">
    <location>
        <begin position="8"/>
        <end position="251"/>
    </location>
</feature>
<dbReference type="PROSITE" id="PS50067">
    <property type="entry name" value="KINESIN_MOTOR_2"/>
    <property type="match status" value="1"/>
</dbReference>
<keyword evidence="1" id="KW-0493">Microtubule</keyword>
<dbReference type="InterPro" id="IPR027417">
    <property type="entry name" value="P-loop_NTPase"/>
</dbReference>
<dbReference type="PANTHER" id="PTHR47968">
    <property type="entry name" value="CENTROMERE PROTEIN E"/>
    <property type="match status" value="1"/>
</dbReference>
<evidence type="ECO:0000256" key="3">
    <source>
        <dbReference type="ARBA" id="ARBA00023175"/>
    </source>
</evidence>
<dbReference type="GO" id="GO:0003777">
    <property type="term" value="F:microtubule motor activity"/>
    <property type="evidence" value="ECO:0007669"/>
    <property type="project" value="InterPro"/>
</dbReference>